<evidence type="ECO:0000313" key="4">
    <source>
        <dbReference type="EMBL" id="CCK75712.1"/>
    </source>
</evidence>
<dbReference type="Proteomes" id="UP000032749">
    <property type="component" value="Chromosome"/>
</dbReference>
<dbReference type="InterPro" id="IPR015943">
    <property type="entry name" value="WD40/YVTN_repeat-like_dom_sf"/>
</dbReference>
<keyword evidence="2" id="KW-0604">Photosystem II</keyword>
<gene>
    <name evidence="4" type="ORF">OLEAN_C15360</name>
</gene>
<dbReference type="GO" id="GO:0009523">
    <property type="term" value="C:photosystem II"/>
    <property type="evidence" value="ECO:0007669"/>
    <property type="project" value="UniProtKB-KW"/>
</dbReference>
<evidence type="ECO:0000256" key="2">
    <source>
        <dbReference type="ARBA" id="ARBA00023276"/>
    </source>
</evidence>
<name>R4YLU4_OLEAN</name>
<evidence type="ECO:0000259" key="3">
    <source>
        <dbReference type="Pfam" id="PF14870"/>
    </source>
</evidence>
<dbReference type="HOGENOM" id="CLU_063224_1_0_6"/>
<dbReference type="EMBL" id="FO203512">
    <property type="protein sequence ID" value="CCK75712.1"/>
    <property type="molecule type" value="Genomic_DNA"/>
</dbReference>
<dbReference type="PANTHER" id="PTHR47199">
    <property type="entry name" value="PHOTOSYSTEM II STABILITY/ASSEMBLY FACTOR HCF136, CHLOROPLASTIC"/>
    <property type="match status" value="1"/>
</dbReference>
<dbReference type="InterPro" id="IPR036278">
    <property type="entry name" value="Sialidase_sf"/>
</dbReference>
<sequence>MLVAGLLSSVFAQAQWQDPLESPALATDRAHKSLLLDITRIGSRLVAVGAHGHVVYSDDSGQSWSQAQTPSSVTLTAVYFPNATMGWAVGHDGLILHSSDAGETWVKQFDGYLANSAIVKGARENKELAITELDNAKNSADLSDIDNAEVHLENATYALEDAQYDQNTGSTKPFLDVWFYDAKIGFAVGAYGMAFRTRDGGKSWRDWSSRLDNGDRLHINGVTMVGPRSLMLVGERGLILRSDDMGENWRALPSPYEGSFFGIMAKDDNVLIFGLRGNLYHSVDGGIQWQKVHTGSEQTLMAGVSKADRTSVMVGNGGSVILLNRRSEEPKSIILPGRTTSASVTQAPDGTLVIVGEAGVERIDVNGSVIKESITMAKGGF</sequence>
<feature type="domain" description="Photosynthesis system II assembly factor Ycf48/Hcf136-like" evidence="3">
    <location>
        <begin position="172"/>
        <end position="293"/>
    </location>
</feature>
<protein>
    <recommendedName>
        <fullName evidence="3">Photosynthesis system II assembly factor Ycf48/Hcf136-like domain-containing protein</fullName>
    </recommendedName>
</protein>
<keyword evidence="5" id="KW-1185">Reference proteome</keyword>
<keyword evidence="1" id="KW-0602">Photosynthesis</keyword>
<dbReference type="Gene3D" id="2.130.10.10">
    <property type="entry name" value="YVTN repeat-like/Quinoprotein amine dehydrogenase"/>
    <property type="match status" value="2"/>
</dbReference>
<evidence type="ECO:0000313" key="5">
    <source>
        <dbReference type="Proteomes" id="UP000032749"/>
    </source>
</evidence>
<dbReference type="InterPro" id="IPR028203">
    <property type="entry name" value="PSII_CF48-like_dom"/>
</dbReference>
<proteinExistence type="predicted"/>
<reference evidence="4 5" key="1">
    <citation type="journal article" date="2013" name="Nat. Commun.">
        <title>Genome sequence and functional genomic analysis of the oil-degrading bacterium Oleispira antarctica.</title>
        <authorList>
            <person name="Kube M."/>
            <person name="Chernikova T.N."/>
            <person name="Al-Ramahi Y."/>
            <person name="Beloqui A."/>
            <person name="Lopez-Cortez N."/>
            <person name="Guazzaroni M.E."/>
            <person name="Heipieper H.J."/>
            <person name="Klages S."/>
            <person name="Kotsyurbenko O.R."/>
            <person name="Langer I."/>
            <person name="Nechitaylo T.Y."/>
            <person name="Lunsdorf H."/>
            <person name="Fernandez M."/>
            <person name="Juarez S."/>
            <person name="Ciordia S."/>
            <person name="Singer A."/>
            <person name="Kagan O."/>
            <person name="Egorova O."/>
            <person name="Petit P.A."/>
            <person name="Stogios P."/>
            <person name="Kim Y."/>
            <person name="Tchigvintsev A."/>
            <person name="Flick R."/>
            <person name="Denaro R."/>
            <person name="Genovese M."/>
            <person name="Albar J.P."/>
            <person name="Reva O.N."/>
            <person name="Martinez-Gomariz M."/>
            <person name="Tran H."/>
            <person name="Ferrer M."/>
            <person name="Savchenko A."/>
            <person name="Yakunin A.F."/>
            <person name="Yakimov M.M."/>
            <person name="Golyshina O.V."/>
            <person name="Reinhardt R."/>
            <person name="Golyshin P.N."/>
        </authorList>
    </citation>
    <scope>NUCLEOTIDE SEQUENCE [LARGE SCALE GENOMIC DNA]</scope>
</reference>
<feature type="domain" description="Photosynthesis system II assembly factor Ycf48/Hcf136-like" evidence="3">
    <location>
        <begin position="46"/>
        <end position="107"/>
    </location>
</feature>
<organism evidence="4 5">
    <name type="scientific">Oleispira antarctica RB-8</name>
    <dbReference type="NCBI Taxonomy" id="698738"/>
    <lineage>
        <taxon>Bacteria</taxon>
        <taxon>Pseudomonadati</taxon>
        <taxon>Pseudomonadota</taxon>
        <taxon>Gammaproteobacteria</taxon>
        <taxon>Oceanospirillales</taxon>
        <taxon>Oceanospirillaceae</taxon>
        <taxon>Oleispira</taxon>
    </lineage>
</organism>
<dbReference type="SUPFAM" id="SSF50939">
    <property type="entry name" value="Sialidases"/>
    <property type="match status" value="1"/>
</dbReference>
<dbReference type="STRING" id="698738.OLEAN_C15360"/>
<dbReference type="GO" id="GO:0015979">
    <property type="term" value="P:photosynthesis"/>
    <property type="evidence" value="ECO:0007669"/>
    <property type="project" value="UniProtKB-KW"/>
</dbReference>
<dbReference type="PANTHER" id="PTHR47199:SF2">
    <property type="entry name" value="PHOTOSYSTEM II STABILITY_ASSEMBLY FACTOR HCF136, CHLOROPLASTIC"/>
    <property type="match status" value="1"/>
</dbReference>
<dbReference type="Pfam" id="PF14870">
    <property type="entry name" value="PSII_BNR"/>
    <property type="match status" value="2"/>
</dbReference>
<dbReference type="AlphaFoldDB" id="R4YLU4"/>
<dbReference type="KEGG" id="oai:OLEAN_C15360"/>
<accession>R4YLU4</accession>
<evidence type="ECO:0000256" key="1">
    <source>
        <dbReference type="ARBA" id="ARBA00022531"/>
    </source>
</evidence>